<evidence type="ECO:0000256" key="6">
    <source>
        <dbReference type="ARBA" id="ARBA00023317"/>
    </source>
</evidence>
<gene>
    <name evidence="13" type="primary">aceE</name>
    <name evidence="13" type="ORF">H9815_14145</name>
</gene>
<dbReference type="CDD" id="cd02017">
    <property type="entry name" value="TPP_E1_EcPDC_like"/>
    <property type="match status" value="1"/>
</dbReference>
<dbReference type="InterPro" id="IPR055152">
    <property type="entry name" value="Transketolase-like_C_2"/>
</dbReference>
<reference evidence="13" key="1">
    <citation type="journal article" date="2021" name="PeerJ">
        <title>Extensive microbial diversity within the chicken gut microbiome revealed by metagenomics and culture.</title>
        <authorList>
            <person name="Gilroy R."/>
            <person name="Ravi A."/>
            <person name="Getino M."/>
            <person name="Pursley I."/>
            <person name="Horton D.L."/>
            <person name="Alikhan N.F."/>
            <person name="Baker D."/>
            <person name="Gharbi K."/>
            <person name="Hall N."/>
            <person name="Watson M."/>
            <person name="Adriaenssens E.M."/>
            <person name="Foster-Nyarko E."/>
            <person name="Jarju S."/>
            <person name="Secka A."/>
            <person name="Antonio M."/>
            <person name="Oren A."/>
            <person name="Chaudhuri R.R."/>
            <person name="La Ragione R."/>
            <person name="Hildebrand F."/>
            <person name="Pallen M.J."/>
        </authorList>
    </citation>
    <scope>NUCLEOTIDE SEQUENCE</scope>
    <source>
        <strain evidence="13">ChiGjej4B4-7305</strain>
    </source>
</reference>
<dbReference type="InterPro" id="IPR029061">
    <property type="entry name" value="THDP-binding"/>
</dbReference>
<dbReference type="NCBIfam" id="TIGR00759">
    <property type="entry name" value="aceE"/>
    <property type="match status" value="1"/>
</dbReference>
<reference evidence="13" key="2">
    <citation type="submission" date="2021-04" db="EMBL/GenBank/DDBJ databases">
        <authorList>
            <person name="Gilroy R."/>
        </authorList>
    </citation>
    <scope>NUCLEOTIDE SEQUENCE</scope>
    <source>
        <strain evidence="13">ChiGjej4B4-7305</strain>
    </source>
</reference>
<keyword evidence="4 8" id="KW-0560">Oxidoreductase</keyword>
<dbReference type="Pfam" id="PF17831">
    <property type="entry name" value="PDH_E1_M"/>
    <property type="match status" value="1"/>
</dbReference>
<evidence type="ECO:0000256" key="2">
    <source>
        <dbReference type="ARBA" id="ARBA00012281"/>
    </source>
</evidence>
<accession>A0A9D2J5Z2</accession>
<dbReference type="InterPro" id="IPR005474">
    <property type="entry name" value="Transketolase_N"/>
</dbReference>
<dbReference type="InterPro" id="IPR009014">
    <property type="entry name" value="Transketo_C/PFOR_II"/>
</dbReference>
<dbReference type="GO" id="GO:0000287">
    <property type="term" value="F:magnesium ion binding"/>
    <property type="evidence" value="ECO:0007669"/>
    <property type="project" value="UniProtKB-ARBA"/>
</dbReference>
<organism evidence="13 14">
    <name type="scientific">Candidatus Ruania gallistercoris</name>
    <dbReference type="NCBI Taxonomy" id="2838746"/>
    <lineage>
        <taxon>Bacteria</taxon>
        <taxon>Bacillati</taxon>
        <taxon>Actinomycetota</taxon>
        <taxon>Actinomycetes</taxon>
        <taxon>Micrococcales</taxon>
        <taxon>Ruaniaceae</taxon>
        <taxon>Ruania</taxon>
    </lineage>
</organism>
<dbReference type="PANTHER" id="PTHR43825:SF3">
    <property type="entry name" value="PYRUVATE DEHYDROGENASE E1 COMPONENT"/>
    <property type="match status" value="1"/>
</dbReference>
<keyword evidence="9" id="KW-0479">Metal-binding</keyword>
<evidence type="ECO:0000256" key="3">
    <source>
        <dbReference type="ARBA" id="ARBA00017172"/>
    </source>
</evidence>
<dbReference type="EC" id="1.2.4.1" evidence="2 8"/>
<comment type="function">
    <text evidence="8">Component of the pyruvate dehydrogenase (PDH) complex, that catalyzes the overall conversion of pyruvate to acetyl-CoA and CO(2).</text>
</comment>
<keyword evidence="5 8" id="KW-0786">Thiamine pyrophosphate</keyword>
<evidence type="ECO:0000256" key="5">
    <source>
        <dbReference type="ARBA" id="ARBA00023052"/>
    </source>
</evidence>
<evidence type="ECO:0000256" key="1">
    <source>
        <dbReference type="ARBA" id="ARBA00001964"/>
    </source>
</evidence>
<dbReference type="SUPFAM" id="SSF52922">
    <property type="entry name" value="TK C-terminal domain-like"/>
    <property type="match status" value="1"/>
</dbReference>
<evidence type="ECO:0000259" key="12">
    <source>
        <dbReference type="Pfam" id="PF22613"/>
    </source>
</evidence>
<dbReference type="EMBL" id="DXBY01000244">
    <property type="protein sequence ID" value="HIZ36909.1"/>
    <property type="molecule type" value="Genomic_DNA"/>
</dbReference>
<comment type="cofactor">
    <cofactor evidence="9">
        <name>Mg(2+)</name>
        <dbReference type="ChEBI" id="CHEBI:18420"/>
    </cofactor>
</comment>
<dbReference type="InterPro" id="IPR004660">
    <property type="entry name" value="PDH_E1"/>
</dbReference>
<dbReference type="Gene3D" id="3.40.50.920">
    <property type="match status" value="1"/>
</dbReference>
<evidence type="ECO:0000313" key="13">
    <source>
        <dbReference type="EMBL" id="HIZ36909.1"/>
    </source>
</evidence>
<dbReference type="Pfam" id="PF00456">
    <property type="entry name" value="Transketolase_N"/>
    <property type="match status" value="1"/>
</dbReference>
<dbReference type="PANTHER" id="PTHR43825">
    <property type="entry name" value="PYRUVATE DEHYDROGENASE E1 COMPONENT"/>
    <property type="match status" value="1"/>
</dbReference>
<dbReference type="InterPro" id="IPR051157">
    <property type="entry name" value="PDH/Transketolase"/>
</dbReference>
<comment type="cofactor">
    <cofactor evidence="1 8">
        <name>thiamine diphosphate</name>
        <dbReference type="ChEBI" id="CHEBI:58937"/>
    </cofactor>
</comment>
<dbReference type="Proteomes" id="UP000824037">
    <property type="component" value="Unassembled WGS sequence"/>
</dbReference>
<evidence type="ECO:0000259" key="11">
    <source>
        <dbReference type="Pfam" id="PF17831"/>
    </source>
</evidence>
<dbReference type="InterPro" id="IPR041621">
    <property type="entry name" value="PDH_E1_M"/>
</dbReference>
<dbReference type="Pfam" id="PF22613">
    <property type="entry name" value="Transketolase_C_1"/>
    <property type="match status" value="1"/>
</dbReference>
<evidence type="ECO:0000256" key="7">
    <source>
        <dbReference type="ARBA" id="ARBA00051231"/>
    </source>
</evidence>
<dbReference type="SUPFAM" id="SSF52518">
    <property type="entry name" value="Thiamin diphosphate-binding fold (THDP-binding)"/>
    <property type="match status" value="2"/>
</dbReference>
<dbReference type="GO" id="GO:0004739">
    <property type="term" value="F:pyruvate dehydrogenase (acetyl-transferring) activity"/>
    <property type="evidence" value="ECO:0007669"/>
    <property type="project" value="UniProtKB-EC"/>
</dbReference>
<feature type="binding site" evidence="9">
    <location>
        <position position="246"/>
    </location>
    <ligand>
        <name>Mg(2+)</name>
        <dbReference type="ChEBI" id="CHEBI:18420"/>
    </ligand>
</feature>
<sequence length="916" mass="101447">MTSRNEAGPLINGLLSQVPDIDPDETSEWLESLDGLIDDRGGPRARYILLNMLKRARERQVAVPSAMTTPYVNTIGVEDEPYFPGDEAVERRYRAYLRWNSAVMVTRAQRPDIAVGGHISSYASVATLYEVGLNHFFRGKDHPGGGDQIYFQGHASPGMYARAYLEGRLSEADLDGFRQELSRTAGGRGLPSYPHPHNMPDFWEFPTVSMGLGPASAIYQAWTNRFMQARGIKDTSQQHVWAFLGDGEMDEPESRGLAHFAAGQGLDNLTFVINCNLQRLDGPVRGNGKIIQELEASFRGAGWNVIKVVWGREWDALLEADKDRALVNLMNQTLDGDYQTYRAENGAFIREHFFGRDPRTKAMVENLTDDEIWALKRGGHDYRKLYAAYSAAMNHTGQPTVILAHTVKGYGLGSAFAGRNATHQMKKLKENDFKLLRDSLRLPISDSDLEDPFNAPYYHPGKDAPEIEYMLDRRRQLGGFLPERRSKYTQVTLPADKAYERLAKGSGTQEAATTMALVQLFKDLLKDKDFGKRIVPIIPDEARTFGLDAIFPSLKIFNTTGQNYMPVDRDLLLSYKESESGGLMHTGITEAGSAAAFQAVGTSYATHGEVMVPFYFYYSMFGFQRTGDQFWAAGDQLTRGFLIGATAGRTTLTGEGLQHADGHSPVLASTNPATVHYDPAYGYEIRHIVKDGLERMFGEDDERDPNVIYYLTVYNEPMLQPTEPENVDVEGILQGIYQLQAPADGDGPVVQLLASGVAVPWALQAREVLAEDWGVRAGVWSVTSWNELRRDALAADREAFINPGGEQRQAYVTQKLSGAEGPFIGTSDYDFQVPDQIRAWVPGDYLTLGADGFGFSDTRPSVRRHFLIDTESIVTRALQALAQRGEVDASAPAQAVEKYRLLDVNAGTTGSAGGDS</sequence>
<feature type="binding site" evidence="9">
    <location>
        <position position="276"/>
    </location>
    <ligand>
        <name>Mg(2+)</name>
        <dbReference type="ChEBI" id="CHEBI:18420"/>
    </ligand>
</feature>
<dbReference type="AlphaFoldDB" id="A0A9D2J5Z2"/>
<evidence type="ECO:0000256" key="4">
    <source>
        <dbReference type="ARBA" id="ARBA00023002"/>
    </source>
</evidence>
<keyword evidence="9" id="KW-0460">Magnesium</keyword>
<evidence type="ECO:0000256" key="9">
    <source>
        <dbReference type="PIRSR" id="PIRSR000156-1"/>
    </source>
</evidence>
<name>A0A9D2J5Z2_9MICO</name>
<keyword evidence="6 8" id="KW-0670">Pyruvate</keyword>
<comment type="catalytic activity">
    <reaction evidence="7 8">
        <text>N(6)-[(R)-lipoyl]-L-lysyl-[protein] + pyruvate + H(+) = N(6)-[(R)-S(8)-acetyldihydrolipoyl]-L-lysyl-[protein] + CO2</text>
        <dbReference type="Rhea" id="RHEA:19189"/>
        <dbReference type="Rhea" id="RHEA-COMP:10474"/>
        <dbReference type="Rhea" id="RHEA-COMP:10478"/>
        <dbReference type="ChEBI" id="CHEBI:15361"/>
        <dbReference type="ChEBI" id="CHEBI:15378"/>
        <dbReference type="ChEBI" id="CHEBI:16526"/>
        <dbReference type="ChEBI" id="CHEBI:83099"/>
        <dbReference type="ChEBI" id="CHEBI:83111"/>
        <dbReference type="EC" id="1.2.4.1"/>
    </reaction>
</comment>
<feature type="domain" description="Pyruvate dehydrogenase E1 component middle" evidence="11">
    <location>
        <begin position="496"/>
        <end position="717"/>
    </location>
</feature>
<comment type="caution">
    <text evidence="13">The sequence shown here is derived from an EMBL/GenBank/DDBJ whole genome shotgun (WGS) entry which is preliminary data.</text>
</comment>
<dbReference type="Gene3D" id="3.40.50.970">
    <property type="match status" value="2"/>
</dbReference>
<protein>
    <recommendedName>
        <fullName evidence="3 8">Pyruvate dehydrogenase E1 component</fullName>
        <ecNumber evidence="2 8">1.2.4.1</ecNumber>
    </recommendedName>
</protein>
<proteinExistence type="predicted"/>
<dbReference type="FunFam" id="3.40.50.970:FF:000011">
    <property type="entry name" value="Pyruvate dehydrogenase E1 component"/>
    <property type="match status" value="1"/>
</dbReference>
<feature type="domain" description="Transketolase N-terminal" evidence="10">
    <location>
        <begin position="151"/>
        <end position="320"/>
    </location>
</feature>
<evidence type="ECO:0000259" key="10">
    <source>
        <dbReference type="Pfam" id="PF00456"/>
    </source>
</evidence>
<evidence type="ECO:0000313" key="14">
    <source>
        <dbReference type="Proteomes" id="UP000824037"/>
    </source>
</evidence>
<dbReference type="PIRSF" id="PIRSF000156">
    <property type="entry name" value="Pyruvate_dh_E1"/>
    <property type="match status" value="1"/>
</dbReference>
<feature type="domain" description="Transketolase-like C-terminal" evidence="12">
    <location>
        <begin position="735"/>
        <end position="868"/>
    </location>
</feature>
<feature type="binding site" evidence="9">
    <location>
        <position position="278"/>
    </location>
    <ligand>
        <name>Mg(2+)</name>
        <dbReference type="ChEBI" id="CHEBI:18420"/>
    </ligand>
</feature>
<dbReference type="InterPro" id="IPR035807">
    <property type="entry name" value="PDC_E1_N"/>
</dbReference>
<evidence type="ECO:0000256" key="8">
    <source>
        <dbReference type="PIRNR" id="PIRNR000156"/>
    </source>
</evidence>